<evidence type="ECO:0000313" key="4">
    <source>
        <dbReference type="Proteomes" id="UP001595683"/>
    </source>
</evidence>
<gene>
    <name evidence="3" type="ORF">ACFOOT_20420</name>
</gene>
<dbReference type="InterPro" id="IPR037401">
    <property type="entry name" value="SnoaL-like"/>
</dbReference>
<keyword evidence="1" id="KW-0732">Signal</keyword>
<comment type="caution">
    <text evidence="3">The sequence shown here is derived from an EMBL/GenBank/DDBJ whole genome shotgun (WGS) entry which is preliminary data.</text>
</comment>
<reference evidence="4" key="1">
    <citation type="journal article" date="2019" name="Int. J. Syst. Evol. Microbiol.">
        <title>The Global Catalogue of Microorganisms (GCM) 10K type strain sequencing project: providing services to taxonomists for standard genome sequencing and annotation.</title>
        <authorList>
            <consortium name="The Broad Institute Genomics Platform"/>
            <consortium name="The Broad Institute Genome Sequencing Center for Infectious Disease"/>
            <person name="Wu L."/>
            <person name="Ma J."/>
        </authorList>
    </citation>
    <scope>NUCLEOTIDE SEQUENCE [LARGE SCALE GENOMIC DNA]</scope>
    <source>
        <strain evidence="4">KCTC 42224</strain>
    </source>
</reference>
<dbReference type="InterPro" id="IPR032710">
    <property type="entry name" value="NTF2-like_dom_sf"/>
</dbReference>
<dbReference type="SUPFAM" id="SSF54427">
    <property type="entry name" value="NTF2-like"/>
    <property type="match status" value="1"/>
</dbReference>
<organism evidence="3 4">
    <name type="scientific">Novosphingobium pokkalii</name>
    <dbReference type="NCBI Taxonomy" id="1770194"/>
    <lineage>
        <taxon>Bacteria</taxon>
        <taxon>Pseudomonadati</taxon>
        <taxon>Pseudomonadota</taxon>
        <taxon>Alphaproteobacteria</taxon>
        <taxon>Sphingomonadales</taxon>
        <taxon>Sphingomonadaceae</taxon>
        <taxon>Novosphingobium</taxon>
    </lineage>
</organism>
<keyword evidence="4" id="KW-1185">Reference proteome</keyword>
<dbReference type="RefSeq" id="WP_379607475.1">
    <property type="nucleotide sequence ID" value="NZ_JBHUNW010000001.1"/>
</dbReference>
<feature type="signal peptide" evidence="1">
    <location>
        <begin position="1"/>
        <end position="19"/>
    </location>
</feature>
<protein>
    <submittedName>
        <fullName evidence="3">Nuclear transport factor 2 family protein</fullName>
    </submittedName>
</protein>
<feature type="chain" id="PRO_5047145635" evidence="1">
    <location>
        <begin position="20"/>
        <end position="167"/>
    </location>
</feature>
<evidence type="ECO:0000259" key="2">
    <source>
        <dbReference type="Pfam" id="PF12680"/>
    </source>
</evidence>
<feature type="domain" description="SnoaL-like" evidence="2">
    <location>
        <begin position="67"/>
        <end position="149"/>
    </location>
</feature>
<dbReference type="EMBL" id="JBHRYE010000053">
    <property type="protein sequence ID" value="MFC3673790.1"/>
    <property type="molecule type" value="Genomic_DNA"/>
</dbReference>
<accession>A0ABV7V8R0</accession>
<dbReference type="Proteomes" id="UP001595683">
    <property type="component" value="Unassembled WGS sequence"/>
</dbReference>
<sequence>MNPIARPALAMIMGTLAFAQPVASQARAVQTTHATTTAKDHAALTARNRAIITAFAHQFYTLRQVRAAFDAYVAPDYIQHNPGLADGREAAVAGLATMFADPGHSFEIRHIVVDGDLAAVHLFVKPDPAARGAAVADFYRLKDGKIAEHWDVIQPIPAQSANSHPMF</sequence>
<name>A0ABV7V8R0_9SPHN</name>
<evidence type="ECO:0000256" key="1">
    <source>
        <dbReference type="SAM" id="SignalP"/>
    </source>
</evidence>
<dbReference type="Pfam" id="PF12680">
    <property type="entry name" value="SnoaL_2"/>
    <property type="match status" value="1"/>
</dbReference>
<dbReference type="Gene3D" id="3.10.450.50">
    <property type="match status" value="1"/>
</dbReference>
<evidence type="ECO:0000313" key="3">
    <source>
        <dbReference type="EMBL" id="MFC3673790.1"/>
    </source>
</evidence>
<proteinExistence type="predicted"/>